<gene>
    <name evidence="2" type="ORF">DFR59_101534</name>
</gene>
<reference evidence="2 3" key="1">
    <citation type="submission" date="2018-07" db="EMBL/GenBank/DDBJ databases">
        <title>Genomic Encyclopedia of Type Strains, Phase IV (KMG-IV): sequencing the most valuable type-strain genomes for metagenomic binning, comparative biology and taxonomic classification.</title>
        <authorList>
            <person name="Goeker M."/>
        </authorList>
    </citation>
    <scope>NUCLEOTIDE SEQUENCE [LARGE SCALE GENOMIC DNA]</scope>
    <source>
        <strain evidence="2 3">DSM 25281</strain>
    </source>
</reference>
<dbReference type="Pfam" id="PF17099">
    <property type="entry name" value="TrpP"/>
    <property type="match status" value="1"/>
</dbReference>
<protein>
    <submittedName>
        <fullName evidence="2">Tryptophan transporter TrpP</fullName>
    </submittedName>
</protein>
<keyword evidence="3" id="KW-1185">Reference proteome</keyword>
<keyword evidence="1" id="KW-0472">Membrane</keyword>
<keyword evidence="1" id="KW-1133">Transmembrane helix</keyword>
<name>A0A370GWI7_9BACI</name>
<dbReference type="RefSeq" id="WP_114744065.1">
    <property type="nucleotide sequence ID" value="NZ_QQAY01000001.1"/>
</dbReference>
<organism evidence="2 3">
    <name type="scientific">Falsibacillus pallidus</name>
    <dbReference type="NCBI Taxonomy" id="493781"/>
    <lineage>
        <taxon>Bacteria</taxon>
        <taxon>Bacillati</taxon>
        <taxon>Bacillota</taxon>
        <taxon>Bacilli</taxon>
        <taxon>Bacillales</taxon>
        <taxon>Bacillaceae</taxon>
        <taxon>Falsibacillus</taxon>
    </lineage>
</organism>
<dbReference type="InterPro" id="IPR031360">
    <property type="entry name" value="TrpP"/>
</dbReference>
<dbReference type="EMBL" id="QQAY01000001">
    <property type="protein sequence ID" value="RDI47869.1"/>
    <property type="molecule type" value="Genomic_DNA"/>
</dbReference>
<evidence type="ECO:0000313" key="2">
    <source>
        <dbReference type="EMBL" id="RDI47869.1"/>
    </source>
</evidence>
<evidence type="ECO:0000313" key="3">
    <source>
        <dbReference type="Proteomes" id="UP000255326"/>
    </source>
</evidence>
<evidence type="ECO:0000256" key="1">
    <source>
        <dbReference type="SAM" id="Phobius"/>
    </source>
</evidence>
<keyword evidence="1" id="KW-0812">Transmembrane</keyword>
<dbReference type="Proteomes" id="UP000255326">
    <property type="component" value="Unassembled WGS sequence"/>
</dbReference>
<accession>A0A370GWI7</accession>
<proteinExistence type="predicted"/>
<comment type="caution">
    <text evidence="2">The sequence shown here is derived from an EMBL/GenBank/DDBJ whole genome shotgun (WGS) entry which is preliminary data.</text>
</comment>
<feature type="transmembrane region" description="Helical" evidence="1">
    <location>
        <begin position="6"/>
        <end position="30"/>
    </location>
</feature>
<dbReference type="AlphaFoldDB" id="A0A370GWI7"/>
<dbReference type="OrthoDB" id="2243651at2"/>
<sequence>MKTKTLVALSLIVGIGAVLHTIIPGIVMGLKPDMMLSMMFLGILLFPEKKNVLLLGAVTGILSGLTSTFPGGFIPNIIDKLISSFAFYYLYMLISKKSASVQTATVLTAIGTVLSGAIFLTSAYFIVGLPGSFAALFGLGVLPAAVLNGIVMFIIYPIVSGILKRTQIA</sequence>
<feature type="transmembrane region" description="Helical" evidence="1">
    <location>
        <begin position="133"/>
        <end position="159"/>
    </location>
</feature>
<feature type="transmembrane region" description="Helical" evidence="1">
    <location>
        <begin position="77"/>
        <end position="94"/>
    </location>
</feature>
<feature type="transmembrane region" description="Helical" evidence="1">
    <location>
        <begin position="106"/>
        <end position="127"/>
    </location>
</feature>